<dbReference type="Proteomes" id="UP000765509">
    <property type="component" value="Unassembled WGS sequence"/>
</dbReference>
<accession>A0A9Q3HA92</accession>
<protein>
    <submittedName>
        <fullName evidence="1">Uncharacterized protein</fullName>
    </submittedName>
</protein>
<comment type="caution">
    <text evidence="1">The sequence shown here is derived from an EMBL/GenBank/DDBJ whole genome shotgun (WGS) entry which is preliminary data.</text>
</comment>
<name>A0A9Q3HA92_9BASI</name>
<dbReference type="AlphaFoldDB" id="A0A9Q3HA92"/>
<evidence type="ECO:0000313" key="1">
    <source>
        <dbReference type="EMBL" id="MBW0495444.1"/>
    </source>
</evidence>
<proteinExistence type="predicted"/>
<evidence type="ECO:0000313" key="2">
    <source>
        <dbReference type="Proteomes" id="UP000765509"/>
    </source>
</evidence>
<reference evidence="1" key="1">
    <citation type="submission" date="2021-03" db="EMBL/GenBank/DDBJ databases">
        <title>Draft genome sequence of rust myrtle Austropuccinia psidii MF-1, a brazilian biotype.</title>
        <authorList>
            <person name="Quecine M.C."/>
            <person name="Pachon D.M.R."/>
            <person name="Bonatelli M.L."/>
            <person name="Correr F.H."/>
            <person name="Franceschini L.M."/>
            <person name="Leite T.F."/>
            <person name="Margarido G.R.A."/>
            <person name="Almeida C.A."/>
            <person name="Ferrarezi J.A."/>
            <person name="Labate C.A."/>
        </authorList>
    </citation>
    <scope>NUCLEOTIDE SEQUENCE</scope>
    <source>
        <strain evidence="1">MF-1</strain>
    </source>
</reference>
<keyword evidence="2" id="KW-1185">Reference proteome</keyword>
<gene>
    <name evidence="1" type="ORF">O181_035159</name>
</gene>
<dbReference type="EMBL" id="AVOT02013100">
    <property type="protein sequence ID" value="MBW0495444.1"/>
    <property type="molecule type" value="Genomic_DNA"/>
</dbReference>
<organism evidence="1 2">
    <name type="scientific">Austropuccinia psidii MF-1</name>
    <dbReference type="NCBI Taxonomy" id="1389203"/>
    <lineage>
        <taxon>Eukaryota</taxon>
        <taxon>Fungi</taxon>
        <taxon>Dikarya</taxon>
        <taxon>Basidiomycota</taxon>
        <taxon>Pucciniomycotina</taxon>
        <taxon>Pucciniomycetes</taxon>
        <taxon>Pucciniales</taxon>
        <taxon>Sphaerophragmiaceae</taxon>
        <taxon>Austropuccinia</taxon>
    </lineage>
</organism>
<sequence>MDQGPQVCHCSAHGLWQPPEATSSVPIKDSPQVQGKTFPSSMHPVLKDLGVVHIWYNIPLCTIFDQKSKGDSLGTKLCDFKSSLQSITNCKCRYFSYSVWEFPGGYQKTILAPQPPGPAGVGLSMLIMTMLRVILRGSQSFQSFSRHQMLQELGC</sequence>